<keyword evidence="3" id="KW-1185">Reference proteome</keyword>
<organism evidence="2 3">
    <name type="scientific">Ditylenchus destructor</name>
    <dbReference type="NCBI Taxonomy" id="166010"/>
    <lineage>
        <taxon>Eukaryota</taxon>
        <taxon>Metazoa</taxon>
        <taxon>Ecdysozoa</taxon>
        <taxon>Nematoda</taxon>
        <taxon>Chromadorea</taxon>
        <taxon>Rhabditida</taxon>
        <taxon>Tylenchina</taxon>
        <taxon>Tylenchomorpha</taxon>
        <taxon>Sphaerularioidea</taxon>
        <taxon>Anguinidae</taxon>
        <taxon>Anguininae</taxon>
        <taxon>Ditylenchus</taxon>
    </lineage>
</organism>
<evidence type="ECO:0000256" key="1">
    <source>
        <dbReference type="SAM" id="MobiDB-lite"/>
    </source>
</evidence>
<comment type="caution">
    <text evidence="2">The sequence shown here is derived from an EMBL/GenBank/DDBJ whole genome shotgun (WGS) entry which is preliminary data.</text>
</comment>
<proteinExistence type="predicted"/>
<dbReference type="Proteomes" id="UP001201812">
    <property type="component" value="Unassembled WGS sequence"/>
</dbReference>
<feature type="region of interest" description="Disordered" evidence="1">
    <location>
        <begin position="49"/>
        <end position="69"/>
    </location>
</feature>
<feature type="compositionally biased region" description="Low complexity" evidence="1">
    <location>
        <begin position="50"/>
        <end position="61"/>
    </location>
</feature>
<sequence length="69" mass="7469">MLMCYEKDYCNHVGLLNDVFITNTTPAPFFTATDASFSGNLAKVTTTMLSSTDSTQSTNNNGLINKPLS</sequence>
<evidence type="ECO:0000313" key="3">
    <source>
        <dbReference type="Proteomes" id="UP001201812"/>
    </source>
</evidence>
<gene>
    <name evidence="2" type="ORF">DdX_10496</name>
</gene>
<reference evidence="2" key="1">
    <citation type="submission" date="2022-01" db="EMBL/GenBank/DDBJ databases">
        <title>Genome Sequence Resource for Two Populations of Ditylenchus destructor, the Migratory Endoparasitic Phytonematode.</title>
        <authorList>
            <person name="Zhang H."/>
            <person name="Lin R."/>
            <person name="Xie B."/>
        </authorList>
    </citation>
    <scope>NUCLEOTIDE SEQUENCE</scope>
    <source>
        <strain evidence="2">BazhouSP</strain>
    </source>
</reference>
<dbReference type="EMBL" id="JAKKPZ010000024">
    <property type="protein sequence ID" value="KAI1710797.1"/>
    <property type="molecule type" value="Genomic_DNA"/>
</dbReference>
<protein>
    <submittedName>
        <fullName evidence="2">Uncharacterized protein</fullName>
    </submittedName>
</protein>
<accession>A0AAD4N0K1</accession>
<dbReference type="AlphaFoldDB" id="A0AAD4N0K1"/>
<evidence type="ECO:0000313" key="2">
    <source>
        <dbReference type="EMBL" id="KAI1710797.1"/>
    </source>
</evidence>
<name>A0AAD4N0K1_9BILA</name>